<evidence type="ECO:0000313" key="1">
    <source>
        <dbReference type="EMBL" id="KAH7953589.1"/>
    </source>
</evidence>
<accession>A0ACB8CWS5</accession>
<keyword evidence="2" id="KW-1185">Reference proteome</keyword>
<name>A0ACB8CWS5_DERSI</name>
<sequence length="759" mass="84825">MDCTDNFSLYQSASSHNFGNTEYAEDTAASTSDVRVLRMNISDPASAEEWMQQYKAATNTSWIVKYNQTNCTKMVYHKVWYCQHSKRNKTAAGRNTDCQARVDIKIKKVNKGTKRNDEFLRKAVPLPAVVKLNEKHNHSTESADALRLLRASPETRSAFSGYFEEGMTPAEAIQHHEQLLSIKPDGPFLLANGSINPNRKSVYSWHQEWRKAKYGPAGNPVAKLLEKVDEYTAGGADVSACETSDGDWAALVITPIMRRAQTLESAQNIIFVDSTSLCDGDGNTVTILLTATKAGAVPVAVLIHRGQSREDYRLAFELLKQKYPKCFGNNEAPGAFMSDNDRAEKDALRDVWPSARQLLCHFRVLQAEWRWLKSAQNNIGKEERRQLMAAFQKILYAKDEHELETAIAELQSIPHMPYVQRVNMFLSRQCEWVLLYRAGVLARGQNINNYSEASVRILKDVILNRTKAYNAVALIEFVITNWEEYFETRLLHHAHNREPSHQIGYEHLLQKMPEFPPKSIVVEQNCYYVPNSSGTGTYKVLADIGLCSCTTGRQGAFCKHQAAVQQAFGGAFPNSPELTAADCIELGQLALGEHCTAAGFFMPLTAHDAAVAPSSEHEAEPSTSYNEGGQEERTSSTEPETQDLGQIHLDHKEVCAAFNEAYQHAHGLGESIPEYAAVVKSITEDLLKLNTSSAVFEYMLRQKAIGRAMRHGKKIQVQPTSLARRRPGRPRTAGKIRKTKHGHVLSQSVRDDVPGAKCH</sequence>
<gene>
    <name evidence="1" type="ORF">HPB49_010501</name>
</gene>
<protein>
    <submittedName>
        <fullName evidence="1">Uncharacterized protein</fullName>
    </submittedName>
</protein>
<reference evidence="1" key="1">
    <citation type="submission" date="2020-05" db="EMBL/GenBank/DDBJ databases">
        <title>Large-scale comparative analyses of tick genomes elucidate their genetic diversity and vector capacities.</title>
        <authorList>
            <person name="Jia N."/>
            <person name="Wang J."/>
            <person name="Shi W."/>
            <person name="Du L."/>
            <person name="Sun Y."/>
            <person name="Zhan W."/>
            <person name="Jiang J."/>
            <person name="Wang Q."/>
            <person name="Zhang B."/>
            <person name="Ji P."/>
            <person name="Sakyi L.B."/>
            <person name="Cui X."/>
            <person name="Yuan T."/>
            <person name="Jiang B."/>
            <person name="Yang W."/>
            <person name="Lam T.T.-Y."/>
            <person name="Chang Q."/>
            <person name="Ding S."/>
            <person name="Wang X."/>
            <person name="Zhu J."/>
            <person name="Ruan X."/>
            <person name="Zhao L."/>
            <person name="Wei J."/>
            <person name="Que T."/>
            <person name="Du C."/>
            <person name="Cheng J."/>
            <person name="Dai P."/>
            <person name="Han X."/>
            <person name="Huang E."/>
            <person name="Gao Y."/>
            <person name="Liu J."/>
            <person name="Shao H."/>
            <person name="Ye R."/>
            <person name="Li L."/>
            <person name="Wei W."/>
            <person name="Wang X."/>
            <person name="Wang C."/>
            <person name="Yang T."/>
            <person name="Huo Q."/>
            <person name="Li W."/>
            <person name="Guo W."/>
            <person name="Chen H."/>
            <person name="Zhou L."/>
            <person name="Ni X."/>
            <person name="Tian J."/>
            <person name="Zhou Y."/>
            <person name="Sheng Y."/>
            <person name="Liu T."/>
            <person name="Pan Y."/>
            <person name="Xia L."/>
            <person name="Li J."/>
            <person name="Zhao F."/>
            <person name="Cao W."/>
        </authorList>
    </citation>
    <scope>NUCLEOTIDE SEQUENCE</scope>
    <source>
        <strain evidence="1">Dsil-2018</strain>
    </source>
</reference>
<dbReference type="EMBL" id="CM023473">
    <property type="protein sequence ID" value="KAH7953589.1"/>
    <property type="molecule type" value="Genomic_DNA"/>
</dbReference>
<dbReference type="Proteomes" id="UP000821865">
    <property type="component" value="Chromosome 4"/>
</dbReference>
<proteinExistence type="predicted"/>
<organism evidence="1 2">
    <name type="scientific">Dermacentor silvarum</name>
    <name type="common">Tick</name>
    <dbReference type="NCBI Taxonomy" id="543639"/>
    <lineage>
        <taxon>Eukaryota</taxon>
        <taxon>Metazoa</taxon>
        <taxon>Ecdysozoa</taxon>
        <taxon>Arthropoda</taxon>
        <taxon>Chelicerata</taxon>
        <taxon>Arachnida</taxon>
        <taxon>Acari</taxon>
        <taxon>Parasitiformes</taxon>
        <taxon>Ixodida</taxon>
        <taxon>Ixodoidea</taxon>
        <taxon>Ixodidae</taxon>
        <taxon>Rhipicephalinae</taxon>
        <taxon>Dermacentor</taxon>
    </lineage>
</organism>
<comment type="caution">
    <text evidence="1">The sequence shown here is derived from an EMBL/GenBank/DDBJ whole genome shotgun (WGS) entry which is preliminary data.</text>
</comment>
<evidence type="ECO:0000313" key="2">
    <source>
        <dbReference type="Proteomes" id="UP000821865"/>
    </source>
</evidence>